<organism evidence="7 8">
    <name type="scientific">Streptomyces bathyalis</name>
    <dbReference type="NCBI Taxonomy" id="2710756"/>
    <lineage>
        <taxon>Bacteria</taxon>
        <taxon>Bacillati</taxon>
        <taxon>Actinomycetota</taxon>
        <taxon>Actinomycetes</taxon>
        <taxon>Kitasatosporales</taxon>
        <taxon>Streptomycetaceae</taxon>
        <taxon>Streptomyces</taxon>
    </lineage>
</organism>
<keyword evidence="8" id="KW-1185">Reference proteome</keyword>
<keyword evidence="3 6" id="KW-0812">Transmembrane</keyword>
<protein>
    <submittedName>
        <fullName evidence="7">Uncharacterized protein</fullName>
    </submittedName>
</protein>
<evidence type="ECO:0000256" key="3">
    <source>
        <dbReference type="ARBA" id="ARBA00022692"/>
    </source>
</evidence>
<comment type="subcellular location">
    <subcellularLocation>
        <location evidence="1">Cell membrane</location>
        <topology evidence="1">Multi-pass membrane protein</topology>
    </subcellularLocation>
</comment>
<feature type="transmembrane region" description="Helical" evidence="6">
    <location>
        <begin position="63"/>
        <end position="81"/>
    </location>
</feature>
<feature type="transmembrane region" description="Helical" evidence="6">
    <location>
        <begin position="119"/>
        <end position="137"/>
    </location>
</feature>
<evidence type="ECO:0000256" key="6">
    <source>
        <dbReference type="SAM" id="Phobius"/>
    </source>
</evidence>
<dbReference type="RefSeq" id="WP_197352288.1">
    <property type="nucleotide sequence ID" value="NZ_CP048882.1"/>
</dbReference>
<evidence type="ECO:0000313" key="7">
    <source>
        <dbReference type="EMBL" id="QPP08494.1"/>
    </source>
</evidence>
<feature type="transmembrane region" description="Helical" evidence="6">
    <location>
        <begin position="93"/>
        <end position="112"/>
    </location>
</feature>
<sequence>MSTSDGWLAAAMVPLLCLVPVLRYVATGGPNTRLVAQNLSQLLAGLTLLLAAEGFRRPDYLDLALVLAVLAPAGTLVYARFLGGLPPARIVRWTALFGVPAVVVPLCVAAGPGREAVKVLVIGGLLLAGALVTSGGSQLSSESGVPEEAPARD</sequence>
<feature type="transmembrane region" description="Helical" evidence="6">
    <location>
        <begin position="33"/>
        <end position="51"/>
    </location>
</feature>
<dbReference type="KEGG" id="sbat:G4Z16_21180"/>
<evidence type="ECO:0000256" key="4">
    <source>
        <dbReference type="ARBA" id="ARBA00022989"/>
    </source>
</evidence>
<dbReference type="InterPro" id="IPR007208">
    <property type="entry name" value="MrpF/PhaF-like"/>
</dbReference>
<keyword evidence="5 6" id="KW-0472">Membrane</keyword>
<gene>
    <name evidence="7" type="ORF">G4Z16_21180</name>
</gene>
<keyword evidence="4 6" id="KW-1133">Transmembrane helix</keyword>
<evidence type="ECO:0000256" key="5">
    <source>
        <dbReference type="ARBA" id="ARBA00023136"/>
    </source>
</evidence>
<dbReference type="Pfam" id="PF04066">
    <property type="entry name" value="MrpF_PhaF"/>
    <property type="match status" value="1"/>
</dbReference>
<dbReference type="GO" id="GO:0015075">
    <property type="term" value="F:monoatomic ion transmembrane transporter activity"/>
    <property type="evidence" value="ECO:0007669"/>
    <property type="project" value="InterPro"/>
</dbReference>
<dbReference type="Proteomes" id="UP000595046">
    <property type="component" value="Chromosome"/>
</dbReference>
<evidence type="ECO:0000313" key="8">
    <source>
        <dbReference type="Proteomes" id="UP000595046"/>
    </source>
</evidence>
<reference evidence="8" key="1">
    <citation type="submission" date="2020-02" db="EMBL/GenBank/DDBJ databases">
        <title>Streptomyces sp. ASO4wet.</title>
        <authorList>
            <person name="Risdian C."/>
            <person name="Landwehr W."/>
            <person name="Schupp P."/>
            <person name="Wink J."/>
        </authorList>
    </citation>
    <scope>NUCLEOTIDE SEQUENCE [LARGE SCALE GENOMIC DNA]</scope>
    <source>
        <strain evidence="8">ASO4wet</strain>
    </source>
</reference>
<name>A0A7T1T8U4_9ACTN</name>
<accession>A0A7T1T8U4</accession>
<dbReference type="EMBL" id="CP048882">
    <property type="protein sequence ID" value="QPP08494.1"/>
    <property type="molecule type" value="Genomic_DNA"/>
</dbReference>
<evidence type="ECO:0000256" key="1">
    <source>
        <dbReference type="ARBA" id="ARBA00004651"/>
    </source>
</evidence>
<keyword evidence="2" id="KW-1003">Cell membrane</keyword>
<evidence type="ECO:0000256" key="2">
    <source>
        <dbReference type="ARBA" id="ARBA00022475"/>
    </source>
</evidence>
<dbReference type="AlphaFoldDB" id="A0A7T1T8U4"/>
<dbReference type="GO" id="GO:0005886">
    <property type="term" value="C:plasma membrane"/>
    <property type="evidence" value="ECO:0007669"/>
    <property type="project" value="UniProtKB-SubCell"/>
</dbReference>
<proteinExistence type="predicted"/>